<accession>A0AAD6HSV0</accession>
<name>A0AAD6HSV0_9EURO</name>
<keyword evidence="3" id="KW-1185">Reference proteome</keyword>
<dbReference type="PROSITE" id="PS51186">
    <property type="entry name" value="GNAT"/>
    <property type="match status" value="1"/>
</dbReference>
<dbReference type="InterPro" id="IPR052777">
    <property type="entry name" value="Acetyltransferase_Enz"/>
</dbReference>
<dbReference type="PANTHER" id="PTHR43305">
    <property type="entry name" value="FAMILY N-ACETYLTRANSFERASE, PUTATIVE (AFU_ORTHOLOGUE AFUA_2G01380)-RELATED"/>
    <property type="match status" value="1"/>
</dbReference>
<dbReference type="GO" id="GO:0016747">
    <property type="term" value="F:acyltransferase activity, transferring groups other than amino-acyl groups"/>
    <property type="evidence" value="ECO:0007669"/>
    <property type="project" value="InterPro"/>
</dbReference>
<dbReference type="AlphaFoldDB" id="A0AAD6HSV0"/>
<reference evidence="2" key="1">
    <citation type="journal article" date="2023" name="IMA Fungus">
        <title>Comparative genomic study of the Penicillium genus elucidates a diverse pangenome and 15 lateral gene transfer events.</title>
        <authorList>
            <person name="Petersen C."/>
            <person name="Sorensen T."/>
            <person name="Nielsen M.R."/>
            <person name="Sondergaard T.E."/>
            <person name="Sorensen J.L."/>
            <person name="Fitzpatrick D.A."/>
            <person name="Frisvad J.C."/>
            <person name="Nielsen K.L."/>
        </authorList>
    </citation>
    <scope>NUCLEOTIDE SEQUENCE</scope>
    <source>
        <strain evidence="2">IBT 17514</strain>
    </source>
</reference>
<dbReference type="PANTHER" id="PTHR43305:SF1">
    <property type="entry name" value="FAMILY N-ACETYLTRANSFERASE, PUTATIVE (AFU_ORTHOLOGUE AFUA_2G01380)-RELATED"/>
    <property type="match status" value="1"/>
</dbReference>
<dbReference type="Proteomes" id="UP001215712">
    <property type="component" value="Unassembled WGS sequence"/>
</dbReference>
<dbReference type="CDD" id="cd04301">
    <property type="entry name" value="NAT_SF"/>
    <property type="match status" value="1"/>
</dbReference>
<evidence type="ECO:0000313" key="3">
    <source>
        <dbReference type="Proteomes" id="UP001215712"/>
    </source>
</evidence>
<evidence type="ECO:0000313" key="2">
    <source>
        <dbReference type="EMBL" id="KAJ5733985.1"/>
    </source>
</evidence>
<dbReference type="InterPro" id="IPR000182">
    <property type="entry name" value="GNAT_dom"/>
</dbReference>
<gene>
    <name evidence="2" type="ORF">N7493_002771</name>
</gene>
<proteinExistence type="predicted"/>
<sequence>MSVSIESAQFPRDAKIIHTLFSGYATSLGIDLTFQSFQDELDTLPGKYAESQGGALLIARAYSKNQEQSDMVSPSSSTSNPSPTPQIPPVVGCVALRRSTDNWCEMKRLYVLPEARGLRLGDNLVVAVLERASALGYRGIRLDTLPDMTAAQRLYRRYGFIEITPYYDTPIKTTIFMGYEFSQQQ</sequence>
<comment type="caution">
    <text evidence="2">The sequence shown here is derived from an EMBL/GenBank/DDBJ whole genome shotgun (WGS) entry which is preliminary data.</text>
</comment>
<dbReference type="SUPFAM" id="SSF55729">
    <property type="entry name" value="Acyl-CoA N-acyltransferases (Nat)"/>
    <property type="match status" value="1"/>
</dbReference>
<feature type="domain" description="N-acetyltransferase" evidence="1">
    <location>
        <begin position="90"/>
        <end position="182"/>
    </location>
</feature>
<dbReference type="Gene3D" id="3.40.630.30">
    <property type="match status" value="1"/>
</dbReference>
<organism evidence="2 3">
    <name type="scientific">Penicillium malachiteum</name>
    <dbReference type="NCBI Taxonomy" id="1324776"/>
    <lineage>
        <taxon>Eukaryota</taxon>
        <taxon>Fungi</taxon>
        <taxon>Dikarya</taxon>
        <taxon>Ascomycota</taxon>
        <taxon>Pezizomycotina</taxon>
        <taxon>Eurotiomycetes</taxon>
        <taxon>Eurotiomycetidae</taxon>
        <taxon>Eurotiales</taxon>
        <taxon>Aspergillaceae</taxon>
        <taxon>Penicillium</taxon>
    </lineage>
</organism>
<dbReference type="InterPro" id="IPR016181">
    <property type="entry name" value="Acyl_CoA_acyltransferase"/>
</dbReference>
<evidence type="ECO:0000259" key="1">
    <source>
        <dbReference type="PROSITE" id="PS51186"/>
    </source>
</evidence>
<dbReference type="EMBL" id="JAQJAN010000003">
    <property type="protein sequence ID" value="KAJ5733985.1"/>
    <property type="molecule type" value="Genomic_DNA"/>
</dbReference>
<dbReference type="Pfam" id="PF00583">
    <property type="entry name" value="Acetyltransf_1"/>
    <property type="match status" value="1"/>
</dbReference>
<reference evidence="2" key="2">
    <citation type="submission" date="2023-01" db="EMBL/GenBank/DDBJ databases">
        <authorList>
            <person name="Petersen C."/>
        </authorList>
    </citation>
    <scope>NUCLEOTIDE SEQUENCE</scope>
    <source>
        <strain evidence="2">IBT 17514</strain>
    </source>
</reference>
<protein>
    <recommendedName>
        <fullName evidence="1">N-acetyltransferase domain-containing protein</fullName>
    </recommendedName>
</protein>